<evidence type="ECO:0000256" key="1">
    <source>
        <dbReference type="SAM" id="SignalP"/>
    </source>
</evidence>
<accession>A0AA95NHJ5</accession>
<dbReference type="EMBL" id="CP116346">
    <property type="protein sequence ID" value="WIT14245.1"/>
    <property type="molecule type" value="Genomic_DNA"/>
</dbReference>
<dbReference type="RefSeq" id="WP_285235373.1">
    <property type="nucleotide sequence ID" value="NZ_CP116346.1"/>
</dbReference>
<organism evidence="2 3">
    <name type="scientific">Paucibacter sediminis</name>
    <dbReference type="NCBI Taxonomy" id="3019553"/>
    <lineage>
        <taxon>Bacteria</taxon>
        <taxon>Pseudomonadati</taxon>
        <taxon>Pseudomonadota</taxon>
        <taxon>Betaproteobacteria</taxon>
        <taxon>Burkholderiales</taxon>
        <taxon>Sphaerotilaceae</taxon>
        <taxon>Roseateles</taxon>
    </lineage>
</organism>
<gene>
    <name evidence="2" type="ORF">PFX98_11665</name>
</gene>
<evidence type="ECO:0000313" key="3">
    <source>
        <dbReference type="Proteomes" id="UP001177769"/>
    </source>
</evidence>
<dbReference type="KEGG" id="pais:PFX98_11665"/>
<evidence type="ECO:0008006" key="4">
    <source>
        <dbReference type="Google" id="ProtNLM"/>
    </source>
</evidence>
<feature type="chain" id="PRO_5041689021" description="Copper-binding protein" evidence="1">
    <location>
        <begin position="26"/>
        <end position="116"/>
    </location>
</feature>
<feature type="signal peptide" evidence="1">
    <location>
        <begin position="1"/>
        <end position="25"/>
    </location>
</feature>
<keyword evidence="3" id="KW-1185">Reference proteome</keyword>
<sequence>MARWTRSLAASLLTLGMALGAAAQAQPALPMAAISVPSTPDASGQITIRGQALAALSHVTVRFAHAQAAPIDMMVQTSAGGSFALKFQPPLAGAYAVTVFDAKGQPLGQGRFSLIR</sequence>
<dbReference type="Proteomes" id="UP001177769">
    <property type="component" value="Chromosome"/>
</dbReference>
<name>A0AA95NHJ5_9BURK</name>
<reference evidence="2" key="1">
    <citation type="submission" date="2023-01" db="EMBL/GenBank/DDBJ databases">
        <title>Whole genome sequence of Paucibacter sp. S2-9 isolated from pond sediment.</title>
        <authorList>
            <person name="Jung J.Y."/>
        </authorList>
    </citation>
    <scope>NUCLEOTIDE SEQUENCE</scope>
    <source>
        <strain evidence="2">S2-9</strain>
    </source>
</reference>
<dbReference type="AlphaFoldDB" id="A0AA95NHJ5"/>
<protein>
    <recommendedName>
        <fullName evidence="4">Copper-binding protein</fullName>
    </recommendedName>
</protein>
<keyword evidence="1" id="KW-0732">Signal</keyword>
<evidence type="ECO:0000313" key="2">
    <source>
        <dbReference type="EMBL" id="WIT14245.1"/>
    </source>
</evidence>
<proteinExistence type="predicted"/>